<dbReference type="Gene3D" id="2.160.10.10">
    <property type="entry name" value="Hexapeptide repeat proteins"/>
    <property type="match status" value="1"/>
</dbReference>
<sequence length="180" mass="18449">MNDEPYIAALDGDAIPQIHPDAYVAPGATIVGRVRLGRAASVWYGAVVRGDNEAIEIAEECNVQDLCCLHTDPGEPVLLEQRVSLGHRAVVHGAHVEAGALVGIGAIVLNGARIGAGSLVAAGALVGPGKKIPAGVLVAGVPGRIVRELTDDDRASFARTSATYMAKAARHRAATTVPPA</sequence>
<dbReference type="CDD" id="cd04645">
    <property type="entry name" value="LbH_gamma_CA_like"/>
    <property type="match status" value="1"/>
</dbReference>
<dbReference type="PANTHER" id="PTHR13061">
    <property type="entry name" value="DYNACTIN SUBUNIT P25"/>
    <property type="match status" value="1"/>
</dbReference>
<evidence type="ECO:0000313" key="1">
    <source>
        <dbReference type="EMBL" id="MDP9848246.1"/>
    </source>
</evidence>
<dbReference type="InterPro" id="IPR047324">
    <property type="entry name" value="LbH_gamma_CA-like"/>
</dbReference>
<keyword evidence="2" id="KW-1185">Reference proteome</keyword>
<dbReference type="Proteomes" id="UP001225356">
    <property type="component" value="Unassembled WGS sequence"/>
</dbReference>
<gene>
    <name evidence="1" type="ORF">J2853_007457</name>
</gene>
<accession>A0ABT9QNB9</accession>
<reference evidence="1 2" key="1">
    <citation type="submission" date="2023-07" db="EMBL/GenBank/DDBJ databases">
        <title>Sequencing the genomes of 1000 actinobacteria strains.</title>
        <authorList>
            <person name="Klenk H.-P."/>
        </authorList>
    </citation>
    <scope>NUCLEOTIDE SEQUENCE [LARGE SCALE GENOMIC DNA]</scope>
    <source>
        <strain evidence="1 2">DSM 46740</strain>
    </source>
</reference>
<proteinExistence type="predicted"/>
<organism evidence="1 2">
    <name type="scientific">Streptosporangium lutulentum</name>
    <dbReference type="NCBI Taxonomy" id="1461250"/>
    <lineage>
        <taxon>Bacteria</taxon>
        <taxon>Bacillati</taxon>
        <taxon>Actinomycetota</taxon>
        <taxon>Actinomycetes</taxon>
        <taxon>Streptosporangiales</taxon>
        <taxon>Streptosporangiaceae</taxon>
        <taxon>Streptosporangium</taxon>
    </lineage>
</organism>
<dbReference type="InterPro" id="IPR050484">
    <property type="entry name" value="Transf_Hexapept/Carb_Anhydrase"/>
</dbReference>
<evidence type="ECO:0000313" key="2">
    <source>
        <dbReference type="Proteomes" id="UP001225356"/>
    </source>
</evidence>
<protein>
    <submittedName>
        <fullName evidence="1">Carbonic anhydrase/acetyltransferase-like protein (Isoleucine patch superfamily)</fullName>
    </submittedName>
</protein>
<dbReference type="PANTHER" id="PTHR13061:SF29">
    <property type="entry name" value="GAMMA CARBONIC ANHYDRASE-LIKE 1, MITOCHONDRIAL-RELATED"/>
    <property type="match status" value="1"/>
</dbReference>
<dbReference type="EMBL" id="JAUSQU010000001">
    <property type="protein sequence ID" value="MDP9848246.1"/>
    <property type="molecule type" value="Genomic_DNA"/>
</dbReference>
<comment type="caution">
    <text evidence="1">The sequence shown here is derived from an EMBL/GenBank/DDBJ whole genome shotgun (WGS) entry which is preliminary data.</text>
</comment>
<dbReference type="InterPro" id="IPR011004">
    <property type="entry name" value="Trimer_LpxA-like_sf"/>
</dbReference>
<dbReference type="RefSeq" id="WP_307565422.1">
    <property type="nucleotide sequence ID" value="NZ_JAUSQU010000001.1"/>
</dbReference>
<name>A0ABT9QNB9_9ACTN</name>
<dbReference type="SUPFAM" id="SSF51161">
    <property type="entry name" value="Trimeric LpxA-like enzymes"/>
    <property type="match status" value="1"/>
</dbReference>